<keyword evidence="1" id="KW-0547">Nucleotide-binding</keyword>
<feature type="compositionally biased region" description="Basic and acidic residues" evidence="7">
    <location>
        <begin position="245"/>
        <end position="267"/>
    </location>
</feature>
<dbReference type="SUPFAM" id="SSF90002">
    <property type="entry name" value="Hypothetical protein YjiA, C-terminal domain"/>
    <property type="match status" value="1"/>
</dbReference>
<evidence type="ECO:0000256" key="7">
    <source>
        <dbReference type="SAM" id="MobiDB-lite"/>
    </source>
</evidence>
<comment type="similarity">
    <text evidence="4">Belongs to the SIMIBI class G3E GTPase family. ZNG1 subfamily.</text>
</comment>
<feature type="domain" description="CobW C-terminal" evidence="9">
    <location>
        <begin position="270"/>
        <end position="360"/>
    </location>
</feature>
<dbReference type="Pfam" id="PF02492">
    <property type="entry name" value="cobW"/>
    <property type="match status" value="1"/>
</dbReference>
<evidence type="ECO:0000313" key="11">
    <source>
        <dbReference type="Proteomes" id="UP001200557"/>
    </source>
</evidence>
<dbReference type="PANTHER" id="PTHR13748">
    <property type="entry name" value="COBW-RELATED"/>
    <property type="match status" value="1"/>
</dbReference>
<dbReference type="PANTHER" id="PTHR13748:SF62">
    <property type="entry name" value="COBW DOMAIN-CONTAINING PROTEIN"/>
    <property type="match status" value="1"/>
</dbReference>
<dbReference type="InterPro" id="IPR051316">
    <property type="entry name" value="Zinc-reg_GTPase_activator"/>
</dbReference>
<evidence type="ECO:0000313" key="10">
    <source>
        <dbReference type="EMBL" id="MCF2871792.1"/>
    </source>
</evidence>
<reference evidence="10 11" key="1">
    <citation type="submission" date="2022-01" db="EMBL/GenBank/DDBJ databases">
        <title>Octadecabacter sp. nov., isolated from a marine alga.</title>
        <authorList>
            <person name="Jin M.S."/>
            <person name="Kim H.M."/>
            <person name="Han D.M."/>
            <person name="Jung J.J."/>
            <person name="Jeon C.O."/>
        </authorList>
    </citation>
    <scope>NUCLEOTIDE SEQUENCE [LARGE SCALE GENOMIC DNA]</scope>
    <source>
        <strain evidence="10 11">G9-8</strain>
    </source>
</reference>
<comment type="catalytic activity">
    <reaction evidence="6">
        <text>GTP + H2O = GDP + phosphate + H(+)</text>
        <dbReference type="Rhea" id="RHEA:19669"/>
        <dbReference type="ChEBI" id="CHEBI:15377"/>
        <dbReference type="ChEBI" id="CHEBI:15378"/>
        <dbReference type="ChEBI" id="CHEBI:37565"/>
        <dbReference type="ChEBI" id="CHEBI:43474"/>
        <dbReference type="ChEBI" id="CHEBI:58189"/>
    </reaction>
    <physiologicalReaction direction="left-to-right" evidence="6">
        <dbReference type="Rhea" id="RHEA:19670"/>
    </physiologicalReaction>
</comment>
<dbReference type="InterPro" id="IPR027417">
    <property type="entry name" value="P-loop_NTPase"/>
</dbReference>
<dbReference type="Gene3D" id="3.30.1220.10">
    <property type="entry name" value="CobW-like, C-terminal domain"/>
    <property type="match status" value="1"/>
</dbReference>
<proteinExistence type="inferred from homology"/>
<dbReference type="CDD" id="cd03112">
    <property type="entry name" value="CobW-like"/>
    <property type="match status" value="1"/>
</dbReference>
<dbReference type="EMBL" id="JAKGAQ010000002">
    <property type="protein sequence ID" value="MCF2871792.1"/>
    <property type="molecule type" value="Genomic_DNA"/>
</dbReference>
<dbReference type="InterPro" id="IPR003495">
    <property type="entry name" value="CobW/HypB/UreG_nucleotide-bd"/>
</dbReference>
<dbReference type="RefSeq" id="WP_235226088.1">
    <property type="nucleotide sequence ID" value="NZ_JAKGAQ010000002.1"/>
</dbReference>
<dbReference type="Gene3D" id="3.40.50.300">
    <property type="entry name" value="P-loop containing nucleotide triphosphate hydrolases"/>
    <property type="match status" value="1"/>
</dbReference>
<evidence type="ECO:0000256" key="6">
    <source>
        <dbReference type="ARBA" id="ARBA00049117"/>
    </source>
</evidence>
<protein>
    <submittedName>
        <fullName evidence="10">Cobalamin biosynthesis protein CobW</fullName>
    </submittedName>
</protein>
<comment type="caution">
    <text evidence="10">The sequence shown here is derived from an EMBL/GenBank/DDBJ whole genome shotgun (WGS) entry which is preliminary data.</text>
</comment>
<keyword evidence="3" id="KW-0143">Chaperone</keyword>
<evidence type="ECO:0000259" key="8">
    <source>
        <dbReference type="Pfam" id="PF02492"/>
    </source>
</evidence>
<evidence type="ECO:0000256" key="4">
    <source>
        <dbReference type="ARBA" id="ARBA00034320"/>
    </source>
</evidence>
<name>A0ABS9CY86_9RHOB</name>
<dbReference type="InterPro" id="IPR012824">
    <property type="entry name" value="CobW"/>
</dbReference>
<comment type="function">
    <text evidence="5">Zinc chaperone that directly transfers zinc cofactor to target proteins, thereby activating them. Zinc is transferred from the CXCC motif in the GTPase domain to the zinc binding site in target proteins in a process requiring GTP hydrolysis.</text>
</comment>
<keyword evidence="11" id="KW-1185">Reference proteome</keyword>
<gene>
    <name evidence="10" type="primary">cobW</name>
    <name evidence="10" type="ORF">L0664_12000</name>
</gene>
<feature type="region of interest" description="Disordered" evidence="7">
    <location>
        <begin position="238"/>
        <end position="267"/>
    </location>
</feature>
<keyword evidence="2" id="KW-0378">Hydrolase</keyword>
<sequence>MAAKIPATVVTGFLGAGKTTLIRHMLENAKGKRIALIINEFGDLGVDGDILKGCGIETCTEDDVVELSNGCICCTVADDFIPTMEMLLGRDNPPDHIVIETSGLALPQPLVRAFNWPGISTKVTVDGVVTVVDGKAVTAGQFAHNVAAVDAQRKLDENLDHETPLSELFEDQIACADMIVVNKADLLAEGEADHLRAVLKAEARKGVQVVTATMGALPVDVLLGQGVGAEGDLEARHEVHHHHHDHDDDHHDDHGDHHHDHEHAHGHDEFESFVVELGEVADANAFAEKVADVIRAHDILRLKGFAAIAGKPMRLTLQAVGPRVDTYFDRPFGTAPRTTRLVVIGQAGLNHAEIDAALRA</sequence>
<dbReference type="InterPro" id="IPR036627">
    <property type="entry name" value="CobW-likC_sf"/>
</dbReference>
<dbReference type="SUPFAM" id="SSF52540">
    <property type="entry name" value="P-loop containing nucleoside triphosphate hydrolases"/>
    <property type="match status" value="1"/>
</dbReference>
<evidence type="ECO:0000256" key="3">
    <source>
        <dbReference type="ARBA" id="ARBA00023186"/>
    </source>
</evidence>
<dbReference type="NCBIfam" id="TIGR02475">
    <property type="entry name" value="CobW"/>
    <property type="match status" value="1"/>
</dbReference>
<dbReference type="Proteomes" id="UP001200557">
    <property type="component" value="Unassembled WGS sequence"/>
</dbReference>
<evidence type="ECO:0000256" key="2">
    <source>
        <dbReference type="ARBA" id="ARBA00022801"/>
    </source>
</evidence>
<feature type="domain" description="CobW/HypB/UreG nucleotide-binding" evidence="8">
    <location>
        <begin position="6"/>
        <end position="200"/>
    </location>
</feature>
<dbReference type="Pfam" id="PF07683">
    <property type="entry name" value="CobW_C"/>
    <property type="match status" value="1"/>
</dbReference>
<evidence type="ECO:0000259" key="9">
    <source>
        <dbReference type="Pfam" id="PF07683"/>
    </source>
</evidence>
<evidence type="ECO:0000256" key="5">
    <source>
        <dbReference type="ARBA" id="ARBA00045658"/>
    </source>
</evidence>
<organism evidence="10 11">
    <name type="scientific">Octadecabacter dasysiphoniae</name>
    <dbReference type="NCBI Taxonomy" id="2909341"/>
    <lineage>
        <taxon>Bacteria</taxon>
        <taxon>Pseudomonadati</taxon>
        <taxon>Pseudomonadota</taxon>
        <taxon>Alphaproteobacteria</taxon>
        <taxon>Rhodobacterales</taxon>
        <taxon>Roseobacteraceae</taxon>
        <taxon>Octadecabacter</taxon>
    </lineage>
</organism>
<dbReference type="InterPro" id="IPR011629">
    <property type="entry name" value="CobW-like_C"/>
</dbReference>
<evidence type="ECO:0000256" key="1">
    <source>
        <dbReference type="ARBA" id="ARBA00022741"/>
    </source>
</evidence>
<accession>A0ABS9CY86</accession>